<comment type="caution">
    <text evidence="3">The sequence shown here is derived from an EMBL/GenBank/DDBJ whole genome shotgun (WGS) entry which is preliminary data.</text>
</comment>
<accession>A0A7W6J335</accession>
<dbReference type="RefSeq" id="WP_183364236.1">
    <property type="nucleotide sequence ID" value="NZ_JACIEZ010000001.1"/>
</dbReference>
<reference evidence="3 4" key="1">
    <citation type="submission" date="2020-08" db="EMBL/GenBank/DDBJ databases">
        <title>Genomic Encyclopedia of Type Strains, Phase IV (KMG-IV): sequencing the most valuable type-strain genomes for metagenomic binning, comparative biology and taxonomic classification.</title>
        <authorList>
            <person name="Goeker M."/>
        </authorList>
    </citation>
    <scope>NUCLEOTIDE SEQUENCE [LARGE SCALE GENOMIC DNA]</scope>
    <source>
        <strain evidence="3 4">DSM 29853</strain>
    </source>
</reference>
<keyword evidence="4" id="KW-1185">Reference proteome</keyword>
<gene>
    <name evidence="3" type="ORF">GGR23_000194</name>
</gene>
<evidence type="ECO:0000313" key="4">
    <source>
        <dbReference type="Proteomes" id="UP000528286"/>
    </source>
</evidence>
<keyword evidence="1" id="KW-0812">Transmembrane</keyword>
<dbReference type="EMBL" id="JACIEZ010000001">
    <property type="protein sequence ID" value="MBB4063033.1"/>
    <property type="molecule type" value="Genomic_DNA"/>
</dbReference>
<evidence type="ECO:0000313" key="3">
    <source>
        <dbReference type="EMBL" id="MBB4063033.1"/>
    </source>
</evidence>
<dbReference type="AlphaFoldDB" id="A0A7W6J335"/>
<name>A0A7W6J335_9HYPH</name>
<feature type="domain" description="Cytochrome c oxidase subunit IV bacterial aa3 type" evidence="2">
    <location>
        <begin position="4"/>
        <end position="49"/>
    </location>
</feature>
<protein>
    <submittedName>
        <fullName evidence="3">Uncharacterized membrane protein YjjP (DUF1212 family)</fullName>
    </submittedName>
</protein>
<organism evidence="3 4">
    <name type="scientific">Gellertiella hungarica</name>
    <dbReference type="NCBI Taxonomy" id="1572859"/>
    <lineage>
        <taxon>Bacteria</taxon>
        <taxon>Pseudomonadati</taxon>
        <taxon>Pseudomonadota</taxon>
        <taxon>Alphaproteobacteria</taxon>
        <taxon>Hyphomicrobiales</taxon>
        <taxon>Rhizobiaceae</taxon>
        <taxon>Gellertiella</taxon>
    </lineage>
</organism>
<evidence type="ECO:0000259" key="2">
    <source>
        <dbReference type="Pfam" id="PF07835"/>
    </source>
</evidence>
<feature type="transmembrane region" description="Helical" evidence="1">
    <location>
        <begin position="55"/>
        <end position="73"/>
    </location>
</feature>
<proteinExistence type="predicted"/>
<dbReference type="InterPro" id="IPR012422">
    <property type="entry name" value="Cyt_c_oxidase_su4_bac-aa3"/>
</dbReference>
<keyword evidence="1" id="KW-0472">Membrane</keyword>
<dbReference type="InterPro" id="IPR036596">
    <property type="entry name" value="Cyt-C_aa3_sf"/>
</dbReference>
<keyword evidence="1" id="KW-1133">Transmembrane helix</keyword>
<dbReference type="SUPFAM" id="SSF81469">
    <property type="entry name" value="Bacterial aa3 type cytochrome c oxidase subunit IV"/>
    <property type="match status" value="1"/>
</dbReference>
<feature type="transmembrane region" description="Helical" evidence="1">
    <location>
        <begin position="30"/>
        <end position="49"/>
    </location>
</feature>
<evidence type="ECO:0000256" key="1">
    <source>
        <dbReference type="SAM" id="Phobius"/>
    </source>
</evidence>
<dbReference type="Pfam" id="PF07835">
    <property type="entry name" value="COX4_pro_2"/>
    <property type="match status" value="1"/>
</dbReference>
<dbReference type="Proteomes" id="UP000528286">
    <property type="component" value="Unassembled WGS sequence"/>
</dbReference>
<sequence length="74" mass="7942">MSEHHTGPVETGAAMDYREHERTYEGFLSVAKYGTAACVALLVAMAAGFFTAGGWIGGLLTFIVLFIASIVFLR</sequence>
<dbReference type="Gene3D" id="1.20.5.160">
    <property type="entry name" value="Bacterial aa3 type cytochrome c oxidase subunit IV"/>
    <property type="match status" value="1"/>
</dbReference>